<gene>
    <name evidence="1" type="ORF">KPL71_011979</name>
</gene>
<evidence type="ECO:0000313" key="2">
    <source>
        <dbReference type="Proteomes" id="UP000829398"/>
    </source>
</evidence>
<dbReference type="Proteomes" id="UP000829398">
    <property type="component" value="Chromosome 4"/>
</dbReference>
<organism evidence="1 2">
    <name type="scientific">Citrus sinensis</name>
    <name type="common">Sweet orange</name>
    <name type="synonym">Citrus aurantium var. sinensis</name>
    <dbReference type="NCBI Taxonomy" id="2711"/>
    <lineage>
        <taxon>Eukaryota</taxon>
        <taxon>Viridiplantae</taxon>
        <taxon>Streptophyta</taxon>
        <taxon>Embryophyta</taxon>
        <taxon>Tracheophyta</taxon>
        <taxon>Spermatophyta</taxon>
        <taxon>Magnoliopsida</taxon>
        <taxon>eudicotyledons</taxon>
        <taxon>Gunneridae</taxon>
        <taxon>Pentapetalae</taxon>
        <taxon>rosids</taxon>
        <taxon>malvids</taxon>
        <taxon>Sapindales</taxon>
        <taxon>Rutaceae</taxon>
        <taxon>Aurantioideae</taxon>
        <taxon>Citrus</taxon>
    </lineage>
</organism>
<dbReference type="EMBL" id="CM039173">
    <property type="protein sequence ID" value="KAH9769386.1"/>
    <property type="molecule type" value="Genomic_DNA"/>
</dbReference>
<keyword evidence="2" id="KW-1185">Reference proteome</keyword>
<accession>A0ACB8L7N2</accession>
<proteinExistence type="predicted"/>
<reference evidence="2" key="1">
    <citation type="journal article" date="2023" name="Hortic. Res.">
        <title>A chromosome-level phased genome enabling allele-level studies in sweet orange: a case study on citrus Huanglongbing tolerance.</title>
        <authorList>
            <person name="Wu B."/>
            <person name="Yu Q."/>
            <person name="Deng Z."/>
            <person name="Duan Y."/>
            <person name="Luo F."/>
            <person name="Gmitter F. Jr."/>
        </authorList>
    </citation>
    <scope>NUCLEOTIDE SEQUENCE [LARGE SCALE GENOMIC DNA]</scope>
    <source>
        <strain evidence="2">cv. Valencia</strain>
    </source>
</reference>
<evidence type="ECO:0000313" key="1">
    <source>
        <dbReference type="EMBL" id="KAH9769386.1"/>
    </source>
</evidence>
<name>A0ACB8L7N2_CITSI</name>
<sequence length="2336" mass="268226">METVTEIMASLHKMFGQNTHFAREAALKRITDTKMEEGTRVRDHVLKMMDYLNEVKIYGVQIDDKTKINMVIESLPDTFKEFKVSYILNNKDMTLIELLHKLHAIEEFYHSRKLPEKGFSSRPKSKDKNKQERVEMRKLSIKRDGKPKEQEEEQQPADQHRIIPEQQSLLEPRHSGTVIRIMLSIAAVLDYEIWQMNVKTTFLNGYLEEDSYMQQPDGFIQKGQEHMLPKLITRSLPYGHFITRILKYFSVPIQEPSCRPSKSIGDERRRQDPPVIASAPGASASASSPPQPPTSEDVTLKQLMDEVRTLSVRQTEFQQQQLIHGQRLLFEFFTSMVEESVEGDHLENLSQRDISYAQISGCEFSLNVYGWWRNIVKFHEVGFERSRLKVREPKELIINKLLRSGWWVVVRGIVIPELQQLKLYFGPVVRIEDIIRIKNDTLKLEDPVHQKESAQINESQFPIMSPYNLYKQKTSFTRSIRTLISTKRPIPKEYIQSSRLDQCALQASQSEQYVTMEIPSDLVANWKREGYTHLYLGGVRLILTLHGRKGLPVTARIALLDTRFKEYQHAVIGTVLTTLHAGSVLLTFYPNFNLSLEDPNLPTTLKVQIQLQGEEQTPTSKIVTLHHQIVYRLQNHALDLPTPYTTSDALMILADTDTIPTIIQIPKQIHKQDLLKLMPLEWLTNYEHFHQNSEPVQTTEATFARRPNGQVKLSFQTPDTKPVSDSPQLSYTVMITAVQTGQEKKLPIHGFSSEGYPVYPDKINGNFLWDVPEAHMCNPDCPCLDDTDIDEELEVMRKKKKKKKKSSYPPPSCKSFLPLPPPHPKPPAQPIRSCLMFSSHSYEESFPPLEKQTDTQTRVTSKPFIQSPVTASGQPEEPKQYEAVLNWQTKNANAQNYTLHQLGKKIDRVATQVSQTETKVDSISSRLDQMYLHLQDRISADLRRMINNHIWGPEFNKKEAEIRKLKAELSRIDAEKARPSLFTQPQPTPVSPPIFDTYAPFYTPSRPQQPVYNQFFGFSHLQLTPQPSSPKKSRSKVKISEPHSSDSSEPETNHSSSSSSCASSQASTDSESEYADITGVLMATETADPSASTSTPIVDDNPSDQTSQTDPVPPPVHEHSTKPSSASWFTFDDIPHHKWAARHQEFAAWIDLQGTKPNAQPQAVLREFMARSTGSLRDWLESLGEYRQLQFIESPIGTALNLIHEQFIGEKTASTEADRKEYHQMKCCSLKRHLLDAHYKRMSILFYKLNGFNEPSLKHVFIASLPPELQPDLQRQLTATNLSIADISLGKIFQMAMLSLDKICEQKEFFKDLMEDKKPFSEACKKPYLKIECKDEKKCVCPTTKKRHFRKHFHRKSSSKKPFWYFKKKDISQYRTKKSNHCFVCKKRGHFARNCPHKSAKAVRLIQHLQHSSLLFENEDVESNFSEQSAQDDQTAFLIAESSDSEDISVISTVQTVNHVSTIPRPSLKMSILPSKFHKPVPVIGFIDTGADTIMIDPSVLPSDCWEHHSKLFRAVNGETFKTTKKPIGIQFFPNCIIWKKIVASKLPDKDLLIDTLRLYTLPETPSPYSHISQKLLEFCPENHSQFHHPSPLWKNEQFFIHLPFKLNEDINPTKASHPGMSPSDLLLAKQECSQLLQQGLIESTDSDWACQAFYVEKRSELVRGKKRLVIDYQPLNSFLKDDKFPLPKIQTLFVHLQGARIFSKFDLKAGFWQLGISPVDRHKTAFCIPDAHYQWTVMPFGLKVAPSLFQKAMTKIFSPILHHALVYIDDILLFSSDHESHQKLLLDFFHIMQAHGIMLSEKKSSIGNESIDFLGMVIKDGQYQPGPHIAIELLKFPDTHLNRKQIQQFLGIVNYVCDFIPKVAIHTSQLSRMLKKQCPPWGPAQTEAVKQLKMIAQSPPPLRIPTGGQRILQTDASDDYWSAILLEDINGVCHFCAHASGQFKDSEKNYHVTYKEILAVKYGIKKFEFHLISHKFLINMDNYDFTVQHIKGNQNLIPDFLTRPAINKPALISSIQTIPVIAMNRQLPFKALNQRNFPMNISFQSAYQLQDFAKKFLYRFFFNIHTKKPDRFPNLCMEHLFLTGLTLSSLSISEDELWYMWCLTTLYATKLVFPIRPVLTTPEFSPDLLWTLFEWYSPLTWWRKQLQHLCTFHGLDNMPEQEANMWTTDMAYEWRTYPHPYTLIHDTSVSSVLKAYLMELNNVPLPAINIHHTSIGPSHTLEVIPKTQGCTPGSSSSPQGIHVMEQRPDYTNVLFQDAQDPWEDFQSLLHTENPHYTVTTPASPVVSTSQPMTEADEAKYQQAEAYLDQRQRRRHKRQYEKATGDVSPSRYPSTP</sequence>
<comment type="caution">
    <text evidence="1">The sequence shown here is derived from an EMBL/GenBank/DDBJ whole genome shotgun (WGS) entry which is preliminary data.</text>
</comment>
<protein>
    <submittedName>
        <fullName evidence="1">Uncharacterized protein</fullName>
    </submittedName>
</protein>